<feature type="transmembrane region" description="Helical" evidence="6">
    <location>
        <begin position="318"/>
        <end position="335"/>
    </location>
</feature>
<reference evidence="8" key="1">
    <citation type="journal article" date="2020" name="Int. J. Syst. Evol. Microbiol.">
        <title>Aquipluma nitroreducens gen. nov. sp. nov., a novel facultatively anaerobic bacterium isolated from a freshwater lake.</title>
        <authorList>
            <person name="Watanabe M."/>
            <person name="Kojima H."/>
            <person name="Fukui M."/>
        </authorList>
    </citation>
    <scope>NUCLEOTIDE SEQUENCE</scope>
    <source>
        <strain evidence="8">MeG22</strain>
    </source>
</reference>
<dbReference type="Gene3D" id="1.20.1250.20">
    <property type="entry name" value="MFS general substrate transporter like domains"/>
    <property type="match status" value="2"/>
</dbReference>
<keyword evidence="9" id="KW-1185">Reference proteome</keyword>
<proteinExistence type="predicted"/>
<dbReference type="InterPro" id="IPR020846">
    <property type="entry name" value="MFS_dom"/>
</dbReference>
<dbReference type="PANTHER" id="PTHR23505:SF79">
    <property type="entry name" value="PROTEIN SPINSTER"/>
    <property type="match status" value="1"/>
</dbReference>
<evidence type="ECO:0000259" key="7">
    <source>
        <dbReference type="PROSITE" id="PS50850"/>
    </source>
</evidence>
<feature type="transmembrane region" description="Helical" evidence="6">
    <location>
        <begin position="54"/>
        <end position="73"/>
    </location>
</feature>
<feature type="transmembrane region" description="Helical" evidence="6">
    <location>
        <begin position="295"/>
        <end position="312"/>
    </location>
</feature>
<evidence type="ECO:0000256" key="4">
    <source>
        <dbReference type="ARBA" id="ARBA00022989"/>
    </source>
</evidence>
<keyword evidence="3 6" id="KW-0812">Transmembrane</keyword>
<protein>
    <submittedName>
        <fullName evidence="8">Major facilitator family transporter</fullName>
    </submittedName>
</protein>
<dbReference type="InterPro" id="IPR036259">
    <property type="entry name" value="MFS_trans_sf"/>
</dbReference>
<dbReference type="KEGG" id="anf:AQPE_4370"/>
<evidence type="ECO:0000256" key="6">
    <source>
        <dbReference type="SAM" id="Phobius"/>
    </source>
</evidence>
<feature type="transmembrane region" description="Helical" evidence="6">
    <location>
        <begin position="170"/>
        <end position="189"/>
    </location>
</feature>
<accession>A0A5K7SFD1</accession>
<feature type="transmembrane region" description="Helical" evidence="6">
    <location>
        <begin position="138"/>
        <end position="158"/>
    </location>
</feature>
<keyword evidence="5 6" id="KW-0472">Membrane</keyword>
<feature type="transmembrane region" description="Helical" evidence="6">
    <location>
        <begin position="105"/>
        <end position="126"/>
    </location>
</feature>
<dbReference type="RefSeq" id="WP_318348354.1">
    <property type="nucleotide sequence ID" value="NZ_AP018694.1"/>
</dbReference>
<evidence type="ECO:0000313" key="8">
    <source>
        <dbReference type="EMBL" id="BBE20179.1"/>
    </source>
</evidence>
<gene>
    <name evidence="8" type="ORF">AQPE_4370</name>
</gene>
<dbReference type="GO" id="GO:0016020">
    <property type="term" value="C:membrane"/>
    <property type="evidence" value="ECO:0007669"/>
    <property type="project" value="UniProtKB-SubCell"/>
</dbReference>
<dbReference type="GO" id="GO:0022857">
    <property type="term" value="F:transmembrane transporter activity"/>
    <property type="evidence" value="ECO:0007669"/>
    <property type="project" value="InterPro"/>
</dbReference>
<feature type="transmembrane region" description="Helical" evidence="6">
    <location>
        <begin position="387"/>
        <end position="405"/>
    </location>
</feature>
<evidence type="ECO:0000256" key="1">
    <source>
        <dbReference type="ARBA" id="ARBA00004141"/>
    </source>
</evidence>
<feature type="transmembrane region" description="Helical" evidence="6">
    <location>
        <begin position="80"/>
        <end position="99"/>
    </location>
</feature>
<sequence length="416" mass="45594">MNLKNRNTYAWVVVGLLWVVALLNYMDRQMLSTMKVAMMGDIHELETAENFGRLMAVFLWIYALMSPVAGLIADRLNRKWLIVGSLAVWSGVTLAMGYVDNFDHLYILRAMMGVSEALYIPAGLSLIADYHQGKTRSLAIGIHMTGLYVGQAMGGFGATVAHEYSWQTTFHSFGFVGILYSVILILFLREKREVKTVQKEKKPSFSGFSSVFNSLGMLFGTISFWVIMFYFAAPSFPGWAIKNWIPTLFSSSLHIDMAQAGPLSTITIALSSFIGVIFGGILADRWIQRNLRGRIYTGAIGLSLTIPALLFLGFGQTLFTVVGGAVFFGIGYGMFDANNMPILCQFVSPQHRAAGYGLMNMTGVFAGAFITNLLGKSTDSGTLGPDLALLAIPVAIAIVLQLVMLKPKFADKTDDN</sequence>
<dbReference type="Proteomes" id="UP001193389">
    <property type="component" value="Chromosome"/>
</dbReference>
<dbReference type="EMBL" id="AP018694">
    <property type="protein sequence ID" value="BBE20179.1"/>
    <property type="molecule type" value="Genomic_DNA"/>
</dbReference>
<feature type="transmembrane region" description="Helical" evidence="6">
    <location>
        <begin position="263"/>
        <end position="283"/>
    </location>
</feature>
<keyword evidence="2" id="KW-0813">Transport</keyword>
<evidence type="ECO:0000256" key="2">
    <source>
        <dbReference type="ARBA" id="ARBA00022448"/>
    </source>
</evidence>
<keyword evidence="4 6" id="KW-1133">Transmembrane helix</keyword>
<feature type="domain" description="Major facilitator superfamily (MFS) profile" evidence="7">
    <location>
        <begin position="13"/>
        <end position="409"/>
    </location>
</feature>
<evidence type="ECO:0000256" key="3">
    <source>
        <dbReference type="ARBA" id="ARBA00022692"/>
    </source>
</evidence>
<feature type="transmembrane region" description="Helical" evidence="6">
    <location>
        <begin position="210"/>
        <end position="233"/>
    </location>
</feature>
<feature type="transmembrane region" description="Helical" evidence="6">
    <location>
        <begin position="356"/>
        <end position="375"/>
    </location>
</feature>
<dbReference type="Pfam" id="PF07690">
    <property type="entry name" value="MFS_1"/>
    <property type="match status" value="1"/>
</dbReference>
<dbReference type="SUPFAM" id="SSF103473">
    <property type="entry name" value="MFS general substrate transporter"/>
    <property type="match status" value="1"/>
</dbReference>
<evidence type="ECO:0000313" key="9">
    <source>
        <dbReference type="Proteomes" id="UP001193389"/>
    </source>
</evidence>
<evidence type="ECO:0000256" key="5">
    <source>
        <dbReference type="ARBA" id="ARBA00023136"/>
    </source>
</evidence>
<comment type="subcellular location">
    <subcellularLocation>
        <location evidence="1">Membrane</location>
        <topology evidence="1">Multi-pass membrane protein</topology>
    </subcellularLocation>
</comment>
<name>A0A5K7SFD1_9BACT</name>
<feature type="transmembrane region" description="Helical" evidence="6">
    <location>
        <begin position="9"/>
        <end position="26"/>
    </location>
</feature>
<dbReference type="AlphaFoldDB" id="A0A5K7SFD1"/>
<dbReference type="InterPro" id="IPR044770">
    <property type="entry name" value="MFS_spinster-like"/>
</dbReference>
<dbReference type="InterPro" id="IPR011701">
    <property type="entry name" value="MFS"/>
</dbReference>
<dbReference type="PROSITE" id="PS50850">
    <property type="entry name" value="MFS"/>
    <property type="match status" value="1"/>
</dbReference>
<dbReference type="PANTHER" id="PTHR23505">
    <property type="entry name" value="SPINSTER"/>
    <property type="match status" value="1"/>
</dbReference>
<organism evidence="8 9">
    <name type="scientific">Aquipluma nitroreducens</name>
    <dbReference type="NCBI Taxonomy" id="2010828"/>
    <lineage>
        <taxon>Bacteria</taxon>
        <taxon>Pseudomonadati</taxon>
        <taxon>Bacteroidota</taxon>
        <taxon>Bacteroidia</taxon>
        <taxon>Marinilabiliales</taxon>
        <taxon>Prolixibacteraceae</taxon>
        <taxon>Aquipluma</taxon>
    </lineage>
</organism>